<feature type="transmembrane region" description="Helical" evidence="1">
    <location>
        <begin position="189"/>
        <end position="211"/>
    </location>
</feature>
<evidence type="ECO:0000256" key="1">
    <source>
        <dbReference type="SAM" id="Phobius"/>
    </source>
</evidence>
<keyword evidence="3" id="KW-1185">Reference proteome</keyword>
<proteinExistence type="predicted"/>
<dbReference type="OrthoDB" id="9786064at2"/>
<feature type="transmembrane region" description="Helical" evidence="1">
    <location>
        <begin position="106"/>
        <end position="125"/>
    </location>
</feature>
<dbReference type="EMBL" id="JRYR02000001">
    <property type="protein sequence ID" value="OHX66121.1"/>
    <property type="molecule type" value="Genomic_DNA"/>
</dbReference>
<dbReference type="RefSeq" id="WP_044218580.1">
    <property type="nucleotide sequence ID" value="NZ_JRYR02000001.1"/>
</dbReference>
<name>A0A1S1YYM9_FLAPC</name>
<accession>A0A1S1YYM9</accession>
<feature type="transmembrane region" description="Helical" evidence="1">
    <location>
        <begin position="12"/>
        <end position="31"/>
    </location>
</feature>
<feature type="transmembrane region" description="Helical" evidence="1">
    <location>
        <begin position="132"/>
        <end position="150"/>
    </location>
</feature>
<evidence type="ECO:0000313" key="3">
    <source>
        <dbReference type="Proteomes" id="UP000179797"/>
    </source>
</evidence>
<keyword evidence="1" id="KW-1133">Transmembrane helix</keyword>
<gene>
    <name evidence="2" type="ORF">NH26_07040</name>
</gene>
<protein>
    <submittedName>
        <fullName evidence="2">Uncharacterized protein</fullName>
    </submittedName>
</protein>
<keyword evidence="1" id="KW-0472">Membrane</keyword>
<organism evidence="2 3">
    <name type="scientific">Flammeovirga pacifica</name>
    <dbReference type="NCBI Taxonomy" id="915059"/>
    <lineage>
        <taxon>Bacteria</taxon>
        <taxon>Pseudomonadati</taxon>
        <taxon>Bacteroidota</taxon>
        <taxon>Cytophagia</taxon>
        <taxon>Cytophagales</taxon>
        <taxon>Flammeovirgaceae</taxon>
        <taxon>Flammeovirga</taxon>
    </lineage>
</organism>
<reference evidence="2 3" key="1">
    <citation type="journal article" date="2012" name="Int. J. Syst. Evol. Microbiol.">
        <title>Flammeovirga pacifica sp. nov., isolated from deep-sea sediment.</title>
        <authorList>
            <person name="Xu H."/>
            <person name="Fu Y."/>
            <person name="Yang N."/>
            <person name="Ding Z."/>
            <person name="Lai Q."/>
            <person name="Zeng R."/>
        </authorList>
    </citation>
    <scope>NUCLEOTIDE SEQUENCE [LARGE SCALE GENOMIC DNA]</scope>
    <source>
        <strain evidence="3">DSM 24597 / LMG 26175 / WPAGA1</strain>
    </source>
</reference>
<feature type="transmembrane region" description="Helical" evidence="1">
    <location>
        <begin position="83"/>
        <end position="100"/>
    </location>
</feature>
<sequence length="215" mass="23471">MNTTRFFQSISVVLHPIFIPCIIAGVFLFGAHEAPWLDIKARWSLFSLIGTITTLLPISCLLLMQRFGVVQSPHLHQRDERSFALSIMILALAIACYILLNKINVSTNLNIAFVTMTLTLIVATIVNFLDKISLHCIGLAGFIGICIYFITSNINAPIILFDALGLSIIFLGVIMTARLQLKAHTNYQVYLGTIIGLLCGYFGAIGSALLIGGGQ</sequence>
<dbReference type="Proteomes" id="UP000179797">
    <property type="component" value="Unassembled WGS sequence"/>
</dbReference>
<dbReference type="STRING" id="915059.NH26_07040"/>
<keyword evidence="1" id="KW-0812">Transmembrane</keyword>
<evidence type="ECO:0000313" key="2">
    <source>
        <dbReference type="EMBL" id="OHX66121.1"/>
    </source>
</evidence>
<feature type="transmembrane region" description="Helical" evidence="1">
    <location>
        <begin position="43"/>
        <end position="63"/>
    </location>
</feature>
<comment type="caution">
    <text evidence="2">The sequence shown here is derived from an EMBL/GenBank/DDBJ whole genome shotgun (WGS) entry which is preliminary data.</text>
</comment>
<dbReference type="AlphaFoldDB" id="A0A1S1YYM9"/>
<feature type="transmembrane region" description="Helical" evidence="1">
    <location>
        <begin position="156"/>
        <end position="177"/>
    </location>
</feature>